<accession>A0ABS6S2Q1</accession>
<dbReference type="EMBL" id="JABXWD010000454">
    <property type="protein sequence ID" value="MBV6343125.1"/>
    <property type="molecule type" value="Genomic_DNA"/>
</dbReference>
<gene>
    <name evidence="2" type="ORF">HWQ67_16215</name>
</gene>
<evidence type="ECO:0000313" key="2">
    <source>
        <dbReference type="EMBL" id="MBV6343125.1"/>
    </source>
</evidence>
<feature type="region of interest" description="Disordered" evidence="1">
    <location>
        <begin position="34"/>
        <end position="60"/>
    </location>
</feature>
<proteinExistence type="predicted"/>
<name>A0ABS6S2Q1_9BACT</name>
<dbReference type="Proteomes" id="UP001196980">
    <property type="component" value="Unassembled WGS sequence"/>
</dbReference>
<keyword evidence="3" id="KW-1185">Reference proteome</keyword>
<reference evidence="2 3" key="1">
    <citation type="journal article" date="2020" name="J Geophys Res Biogeosci">
        <title>Magnetotaxis as an Adaptation to Enable Bacterial Shuttling of Microbial Sulfur and Sulfur Cycling Across Aquatic Oxic#Anoxic Interfaces.</title>
        <authorList>
            <person name="Li J."/>
            <person name="Liu P."/>
            <person name="Wang J."/>
            <person name="Roberts A.P."/>
            <person name="Pan Y."/>
        </authorList>
    </citation>
    <scope>NUCLEOTIDE SEQUENCE [LARGE SCALE GENOMIC DNA]</scope>
    <source>
        <strain evidence="2 3">MYR-1_YQ</strain>
    </source>
</reference>
<sequence length="60" mass="6791">MKLPNLNLDDIPIPDISDNDLVERVEMFKFFGHPATEPEGLSKNHKHTDDCPCEGERNGI</sequence>
<feature type="compositionally biased region" description="Basic and acidic residues" evidence="1">
    <location>
        <begin position="47"/>
        <end position="60"/>
    </location>
</feature>
<evidence type="ECO:0000313" key="3">
    <source>
        <dbReference type="Proteomes" id="UP001196980"/>
    </source>
</evidence>
<organism evidence="2 3">
    <name type="scientific">Candidatus Magnetobacterium casense</name>
    <dbReference type="NCBI Taxonomy" id="1455061"/>
    <lineage>
        <taxon>Bacteria</taxon>
        <taxon>Pseudomonadati</taxon>
        <taxon>Nitrospirota</taxon>
        <taxon>Thermodesulfovibrionia</taxon>
        <taxon>Thermodesulfovibrionales</taxon>
        <taxon>Candidatus Magnetobacteriaceae</taxon>
        <taxon>Candidatus Magnetobacterium</taxon>
    </lineage>
</organism>
<comment type="caution">
    <text evidence="2">The sequence shown here is derived from an EMBL/GenBank/DDBJ whole genome shotgun (WGS) entry which is preliminary data.</text>
</comment>
<protein>
    <submittedName>
        <fullName evidence="2">Uncharacterized protein</fullName>
    </submittedName>
</protein>
<evidence type="ECO:0000256" key="1">
    <source>
        <dbReference type="SAM" id="MobiDB-lite"/>
    </source>
</evidence>
<dbReference type="RefSeq" id="WP_218253730.1">
    <property type="nucleotide sequence ID" value="NZ_JABXWD010000454.1"/>
</dbReference>